<name>B9GAT2_ORYSJ</name>
<comment type="similarity">
    <text evidence="1">Belongs to the DP1 family.</text>
</comment>
<evidence type="ECO:0000256" key="2">
    <source>
        <dbReference type="SAM" id="MobiDB-lite"/>
    </source>
</evidence>
<dbReference type="Pfam" id="PF03134">
    <property type="entry name" value="TB2_DP1_HVA22"/>
    <property type="match status" value="1"/>
</dbReference>
<dbReference type="AlphaFoldDB" id="B9GAT2"/>
<gene>
    <name evidence="3" type="ORF">OsJ_33966</name>
</gene>
<feature type="transmembrane region" description="Helical" evidence="1">
    <location>
        <begin position="135"/>
        <end position="155"/>
    </location>
</feature>
<organism evidence="3">
    <name type="scientific">Oryza sativa subsp. japonica</name>
    <name type="common">Rice</name>
    <dbReference type="NCBI Taxonomy" id="39947"/>
    <lineage>
        <taxon>Eukaryota</taxon>
        <taxon>Viridiplantae</taxon>
        <taxon>Streptophyta</taxon>
        <taxon>Embryophyta</taxon>
        <taxon>Tracheophyta</taxon>
        <taxon>Spermatophyta</taxon>
        <taxon>Magnoliopsida</taxon>
        <taxon>Liliopsida</taxon>
        <taxon>Poales</taxon>
        <taxon>Poaceae</taxon>
        <taxon>BOP clade</taxon>
        <taxon>Oryzoideae</taxon>
        <taxon>Oryzeae</taxon>
        <taxon>Oryzinae</taxon>
        <taxon>Oryza</taxon>
        <taxon>Oryza sativa</taxon>
    </lineage>
</organism>
<comment type="caution">
    <text evidence="1">Lacks conserved residue(s) required for the propagation of feature annotation.</text>
</comment>
<keyword evidence="1" id="KW-0812">Transmembrane</keyword>
<dbReference type="InterPro" id="IPR004345">
    <property type="entry name" value="TB2_DP1_HVA22"/>
</dbReference>
<proteinExistence type="inferred from homology"/>
<keyword evidence="1" id="KW-1133">Transmembrane helix</keyword>
<feature type="transmembrane region" description="Helical" evidence="1">
    <location>
        <begin position="106"/>
        <end position="129"/>
    </location>
</feature>
<feature type="transmembrane region" description="Helical" evidence="1">
    <location>
        <begin position="66"/>
        <end position="85"/>
    </location>
</feature>
<evidence type="ECO:0000313" key="3">
    <source>
        <dbReference type="EMBL" id="EEE52138.1"/>
    </source>
</evidence>
<dbReference type="GO" id="GO:0016020">
    <property type="term" value="C:membrane"/>
    <property type="evidence" value="ECO:0007669"/>
    <property type="project" value="UniProtKB-SubCell"/>
</dbReference>
<reference evidence="3" key="2">
    <citation type="submission" date="2008-12" db="EMBL/GenBank/DDBJ databases">
        <title>Improved gene annotation of the rice (Oryza sativa) genomes.</title>
        <authorList>
            <person name="Wang J."/>
            <person name="Li R."/>
            <person name="Fan W."/>
            <person name="Huang Q."/>
            <person name="Zhang J."/>
            <person name="Zhou Y."/>
            <person name="Hu Y."/>
            <person name="Zi S."/>
            <person name="Li J."/>
            <person name="Ni P."/>
            <person name="Zheng H."/>
            <person name="Zhang Y."/>
            <person name="Zhao M."/>
            <person name="Hao Q."/>
            <person name="McDermott J."/>
            <person name="Samudrala R."/>
            <person name="Kristiansen K."/>
            <person name="Wong G.K.-S."/>
        </authorList>
    </citation>
    <scope>NUCLEOTIDE SEQUENCE</scope>
</reference>
<accession>B9GAT2</accession>
<dbReference type="PANTHER" id="PTHR12300">
    <property type="entry name" value="HVA22-LIKE PROTEINS"/>
    <property type="match status" value="1"/>
</dbReference>
<comment type="subcellular location">
    <subcellularLocation>
        <location evidence="1">Membrane</location>
        <topology evidence="1">Multi-pass membrane protein</topology>
    </subcellularLocation>
</comment>
<dbReference type="PANTHER" id="PTHR12300:SF154">
    <property type="entry name" value="HVA22-LIKE PROTEIN"/>
    <property type="match status" value="1"/>
</dbReference>
<evidence type="ECO:0000256" key="1">
    <source>
        <dbReference type="RuleBase" id="RU362006"/>
    </source>
</evidence>
<feature type="compositionally biased region" description="Basic and acidic residues" evidence="2">
    <location>
        <begin position="180"/>
        <end position="198"/>
    </location>
</feature>
<feature type="region of interest" description="Disordered" evidence="2">
    <location>
        <begin position="173"/>
        <end position="214"/>
    </location>
</feature>
<feature type="transmembrane region" description="Helical" evidence="1">
    <location>
        <begin position="9"/>
        <end position="26"/>
    </location>
</feature>
<reference evidence="3" key="1">
    <citation type="journal article" date="2005" name="PLoS Biol.">
        <title>The genomes of Oryza sativa: a history of duplications.</title>
        <authorList>
            <person name="Yu J."/>
            <person name="Wang J."/>
            <person name="Lin W."/>
            <person name="Li S."/>
            <person name="Li H."/>
            <person name="Zhou J."/>
            <person name="Ni P."/>
            <person name="Dong W."/>
            <person name="Hu S."/>
            <person name="Zeng C."/>
            <person name="Zhang J."/>
            <person name="Zhang Y."/>
            <person name="Li R."/>
            <person name="Xu Z."/>
            <person name="Li S."/>
            <person name="Li X."/>
            <person name="Zheng H."/>
            <person name="Cong L."/>
            <person name="Lin L."/>
            <person name="Yin J."/>
            <person name="Geng J."/>
            <person name="Li G."/>
            <person name="Shi J."/>
            <person name="Liu J."/>
            <person name="Lv H."/>
            <person name="Li J."/>
            <person name="Wang J."/>
            <person name="Deng Y."/>
            <person name="Ran L."/>
            <person name="Shi X."/>
            <person name="Wang X."/>
            <person name="Wu Q."/>
            <person name="Li C."/>
            <person name="Ren X."/>
            <person name="Wang J."/>
            <person name="Wang X."/>
            <person name="Li D."/>
            <person name="Liu D."/>
            <person name="Zhang X."/>
            <person name="Ji Z."/>
            <person name="Zhao W."/>
            <person name="Sun Y."/>
            <person name="Zhang Z."/>
            <person name="Bao J."/>
            <person name="Han Y."/>
            <person name="Dong L."/>
            <person name="Ji J."/>
            <person name="Chen P."/>
            <person name="Wu S."/>
            <person name="Liu J."/>
            <person name="Xiao Y."/>
            <person name="Bu D."/>
            <person name="Tan J."/>
            <person name="Yang L."/>
            <person name="Ye C."/>
            <person name="Zhang J."/>
            <person name="Xu J."/>
            <person name="Zhou Y."/>
            <person name="Yu Y."/>
            <person name="Zhang B."/>
            <person name="Zhuang S."/>
            <person name="Wei H."/>
            <person name="Liu B."/>
            <person name="Lei M."/>
            <person name="Yu H."/>
            <person name="Li Y."/>
            <person name="Xu H."/>
            <person name="Wei S."/>
            <person name="He X."/>
            <person name="Fang L."/>
            <person name="Zhang Z."/>
            <person name="Zhang Y."/>
            <person name="Huang X."/>
            <person name="Su Z."/>
            <person name="Tong W."/>
            <person name="Li J."/>
            <person name="Tong Z."/>
            <person name="Li S."/>
            <person name="Ye J."/>
            <person name="Wang L."/>
            <person name="Fang L."/>
            <person name="Lei T."/>
            <person name="Chen C."/>
            <person name="Chen H."/>
            <person name="Xu Z."/>
            <person name="Li H."/>
            <person name="Huang H."/>
            <person name="Zhang F."/>
            <person name="Xu H."/>
            <person name="Li N."/>
            <person name="Zhao C."/>
            <person name="Li S."/>
            <person name="Dong L."/>
            <person name="Huang Y."/>
            <person name="Li L."/>
            <person name="Xi Y."/>
            <person name="Qi Q."/>
            <person name="Li W."/>
            <person name="Zhang B."/>
            <person name="Hu W."/>
            <person name="Zhang Y."/>
            <person name="Tian X."/>
            <person name="Jiao Y."/>
            <person name="Liang X."/>
            <person name="Jin J."/>
            <person name="Gao L."/>
            <person name="Zheng W."/>
            <person name="Hao B."/>
            <person name="Liu S."/>
            <person name="Wang W."/>
            <person name="Yuan L."/>
            <person name="Cao M."/>
            <person name="McDermott J."/>
            <person name="Samudrala R."/>
            <person name="Wang J."/>
            <person name="Wong G.K."/>
            <person name="Yang H."/>
        </authorList>
    </citation>
    <scope>NUCLEOTIDE SEQUENCE [LARGE SCALE GENOMIC DNA]</scope>
</reference>
<protein>
    <recommendedName>
        <fullName evidence="1">HVA22-like protein</fullName>
    </recommendedName>
</protein>
<dbReference type="Proteomes" id="UP000007752">
    <property type="component" value="Chromosome 11"/>
</dbReference>
<sequence>MVEATLEELVIYYPFSAMCLPLWLVLPSASLRGLVPRVDFDMSSVASSGWIRVLQSGKVQKIMGKLWTILTHVHSLAGPTVMLLYPLYASVQAMESPSKLDDEQWLAYWILYSFITLVEMLLESLIYWIPIWYELKLLFIAWLALPNFRGAAFIYNRFVREQLRKHGLAGAGAGAAASVGKKDKSSPSSSPKDKEKTKSKFLSFVTPKKDHEAY</sequence>
<dbReference type="EMBL" id="CM000148">
    <property type="protein sequence ID" value="EEE52138.1"/>
    <property type="molecule type" value="Genomic_DNA"/>
</dbReference>
<keyword evidence="1" id="KW-0472">Membrane</keyword>